<reference evidence="2" key="1">
    <citation type="submission" date="2019-03" db="EMBL/GenBank/DDBJ databases">
        <title>Long read genome sequence of the mycoparasitic Pythium oligandrum ATCC 38472 isolated from sugarbeet rhizosphere.</title>
        <authorList>
            <person name="Gaulin E."/>
        </authorList>
    </citation>
    <scope>NUCLEOTIDE SEQUENCE</scope>
    <source>
        <strain evidence="2">ATCC 38472_TT</strain>
    </source>
</reference>
<gene>
    <name evidence="2" type="ORF">Poli38472_003477</name>
</gene>
<organism evidence="2 3">
    <name type="scientific">Pythium oligandrum</name>
    <name type="common">Mycoparasitic fungus</name>
    <dbReference type="NCBI Taxonomy" id="41045"/>
    <lineage>
        <taxon>Eukaryota</taxon>
        <taxon>Sar</taxon>
        <taxon>Stramenopiles</taxon>
        <taxon>Oomycota</taxon>
        <taxon>Peronosporomycetes</taxon>
        <taxon>Pythiales</taxon>
        <taxon>Pythiaceae</taxon>
        <taxon>Pythium</taxon>
    </lineage>
</organism>
<name>A0A8K1C7Q2_PYTOL</name>
<keyword evidence="1" id="KW-0472">Membrane</keyword>
<comment type="caution">
    <text evidence="2">The sequence shown here is derived from an EMBL/GenBank/DDBJ whole genome shotgun (WGS) entry which is preliminary data.</text>
</comment>
<keyword evidence="1" id="KW-0812">Transmembrane</keyword>
<keyword evidence="1" id="KW-1133">Transmembrane helix</keyword>
<dbReference type="AlphaFoldDB" id="A0A8K1C7Q2"/>
<feature type="transmembrane region" description="Helical" evidence="1">
    <location>
        <begin position="12"/>
        <end position="35"/>
    </location>
</feature>
<protein>
    <submittedName>
        <fullName evidence="2">Uncharacterized protein</fullName>
    </submittedName>
</protein>
<evidence type="ECO:0000313" key="3">
    <source>
        <dbReference type="Proteomes" id="UP000794436"/>
    </source>
</evidence>
<feature type="transmembrane region" description="Helical" evidence="1">
    <location>
        <begin position="55"/>
        <end position="73"/>
    </location>
</feature>
<dbReference type="OrthoDB" id="123265at2759"/>
<proteinExistence type="predicted"/>
<sequence>MIDPGIASQRDLVWGITTSAVLTSILISGVTLNMLDGAMNFSILRVNGNHVKAGDVIISGYSTILAIMLRNVYRRREALEAYGTHSTTVRCLTYRCSASLWINQEPVDPVVVSVAASVVLRKLSSPTASFVASAKIVPMKCEPVILGSSTNPYILPIPHRLSYRGRISQVLVWCTIVVGITLTIISLVPSASSACRWSSLIITTCFCLLCGSLYLRSVLRYLVWSFDFAFLSIQLTMIHLCMCDLFAWDGRVLAVGSSWLWVHWLLMLDCLPSAVKSAWQLRYRWVACVAMLFVLAHVAVVCQLVFGRREALRDRAVLSFVLLDHVVKLRVLATMVGRMLVTFGWSCRVVWRLWHRGASELLFIEGTVTYVNNRKELKRYEDRLKYREKKEGRVSTVRVRGRGVKPHGGPRFAVGVKKSKLSVVPIKCSH</sequence>
<evidence type="ECO:0000313" key="2">
    <source>
        <dbReference type="EMBL" id="TMW57552.1"/>
    </source>
</evidence>
<dbReference type="Proteomes" id="UP000794436">
    <property type="component" value="Unassembled WGS sequence"/>
</dbReference>
<feature type="transmembrane region" description="Helical" evidence="1">
    <location>
        <begin position="170"/>
        <end position="191"/>
    </location>
</feature>
<dbReference type="EMBL" id="SPLM01000144">
    <property type="protein sequence ID" value="TMW57552.1"/>
    <property type="molecule type" value="Genomic_DNA"/>
</dbReference>
<feature type="transmembrane region" description="Helical" evidence="1">
    <location>
        <begin position="197"/>
        <end position="215"/>
    </location>
</feature>
<feature type="transmembrane region" description="Helical" evidence="1">
    <location>
        <begin position="222"/>
        <end position="247"/>
    </location>
</feature>
<feature type="transmembrane region" description="Helical" evidence="1">
    <location>
        <begin position="283"/>
        <end position="306"/>
    </location>
</feature>
<keyword evidence="3" id="KW-1185">Reference proteome</keyword>
<accession>A0A8K1C7Q2</accession>
<evidence type="ECO:0000256" key="1">
    <source>
        <dbReference type="SAM" id="Phobius"/>
    </source>
</evidence>